<protein>
    <submittedName>
        <fullName evidence="1">UPF0262 family protein</fullName>
    </submittedName>
</protein>
<gene>
    <name evidence="1" type="ORF">GCM10008942_07680</name>
</gene>
<evidence type="ECO:0000313" key="1">
    <source>
        <dbReference type="EMBL" id="GAA0561718.1"/>
    </source>
</evidence>
<name>A0ABP3PDQ2_9PROT</name>
<accession>A0ABP3PDQ2</accession>
<evidence type="ECO:0000313" key="2">
    <source>
        <dbReference type="Proteomes" id="UP001499951"/>
    </source>
</evidence>
<dbReference type="Proteomes" id="UP001499951">
    <property type="component" value="Unassembled WGS sequence"/>
</dbReference>
<reference evidence="2" key="1">
    <citation type="journal article" date="2019" name="Int. J. Syst. Evol. Microbiol.">
        <title>The Global Catalogue of Microorganisms (GCM) 10K type strain sequencing project: providing services to taxonomists for standard genome sequencing and annotation.</title>
        <authorList>
            <consortium name="The Broad Institute Genomics Platform"/>
            <consortium name="The Broad Institute Genome Sequencing Center for Infectious Disease"/>
            <person name="Wu L."/>
            <person name="Ma J."/>
        </authorList>
    </citation>
    <scope>NUCLEOTIDE SEQUENCE [LARGE SCALE GENOMIC DNA]</scope>
    <source>
        <strain evidence="2">JCM 15089</strain>
    </source>
</reference>
<organism evidence="1 2">
    <name type="scientific">Rhizomicrobium electricum</name>
    <dbReference type="NCBI Taxonomy" id="480070"/>
    <lineage>
        <taxon>Bacteria</taxon>
        <taxon>Pseudomonadati</taxon>
        <taxon>Pseudomonadota</taxon>
        <taxon>Alphaproteobacteria</taxon>
        <taxon>Micropepsales</taxon>
        <taxon>Micropepsaceae</taxon>
        <taxon>Rhizomicrobium</taxon>
    </lineage>
</organism>
<proteinExistence type="predicted"/>
<dbReference type="Pfam" id="PF06793">
    <property type="entry name" value="UPF0262"/>
    <property type="match status" value="1"/>
</dbReference>
<keyword evidence="2" id="KW-1185">Reference proteome</keyword>
<dbReference type="InterPro" id="IPR008321">
    <property type="entry name" value="UCP032146"/>
</dbReference>
<comment type="caution">
    <text evidence="1">The sequence shown here is derived from an EMBL/GenBank/DDBJ whole genome shotgun (WGS) entry which is preliminary data.</text>
</comment>
<dbReference type="EMBL" id="BAAADD010000002">
    <property type="protein sequence ID" value="GAA0561718.1"/>
    <property type="molecule type" value="Genomic_DNA"/>
</dbReference>
<dbReference type="RefSeq" id="WP_166932173.1">
    <property type="nucleotide sequence ID" value="NZ_BAAADD010000002.1"/>
</dbReference>
<dbReference type="PIRSF" id="PIRSF032146">
    <property type="entry name" value="UCP032146"/>
    <property type="match status" value="1"/>
</dbReference>
<sequence length="159" mass="18200">MAVDPQFRLVGVSLEEKSSEGHGREVEHERQIALYDLLESNFFRPIGSPGGPYNLLISLDANRLTFTIYLLNEERHGTLMLSLTPFRKVIKDYFEVCDSYFKAIPNQPQNCIEALDMGRRGLHDEGAHILMERFSGKIDIDFDTARRLFTLICVLHLKG</sequence>
<dbReference type="NCBIfam" id="NF002769">
    <property type="entry name" value="PRK02853.1"/>
    <property type="match status" value="1"/>
</dbReference>